<dbReference type="Gene3D" id="3.60.10.10">
    <property type="entry name" value="Endonuclease/exonuclease/phosphatase"/>
    <property type="match status" value="1"/>
</dbReference>
<protein>
    <submittedName>
        <fullName evidence="1">ORF33</fullName>
    </submittedName>
</protein>
<proteinExistence type="predicted"/>
<name>A0A513WW73_NPVLD</name>
<evidence type="ECO:0000313" key="1">
    <source>
        <dbReference type="EMBL" id="QDH05878.1"/>
    </source>
</evidence>
<organism evidence="1">
    <name type="scientific">Lymantria dispar multicapsid nuclear polyhedrosis virus</name>
    <name type="common">LdMNPV</name>
    <dbReference type="NCBI Taxonomy" id="10449"/>
    <lineage>
        <taxon>Viruses</taxon>
        <taxon>Viruses incertae sedis</taxon>
        <taxon>Naldaviricetes</taxon>
        <taxon>Lefavirales</taxon>
        <taxon>Baculoviridae</taxon>
        <taxon>Alphabaculovirus</taxon>
        <taxon>Alphabaculovirus lydisparis</taxon>
    </lineage>
</organism>
<dbReference type="EMBL" id="MK264918">
    <property type="protein sequence ID" value="QDH05878.1"/>
    <property type="molecule type" value="Genomic_DNA"/>
</dbReference>
<dbReference type="InterPro" id="IPR036691">
    <property type="entry name" value="Endo/exonu/phosph_ase_sf"/>
</dbReference>
<dbReference type="SUPFAM" id="SSF56219">
    <property type="entry name" value="DNase I-like"/>
    <property type="match status" value="1"/>
</dbReference>
<sequence length="266" mass="30405">MTFSLSSIKFTVNVASCNVNKKRIDSDRLMRDLKKSGVDIMCLQNVPPRCKSLFAATVERHGYVHFTNSHLSVLFRKQCGFVIKRAAVHNRLISIELEMGCVRILLMNMVAPRKKLHWKLLEQKMHALDGRPGLEAWRRPRILTPIILTGDLGGPFGSRPVYTCNVHGGCGHGTPNHFVRELVLKCIYYRLQMVNTHVKGLQRPRDHHLFATCRIHHHALKYFTILGGRHKMLYMRVALSPTIFNKLTGSDLSPTIFNKLTDYCCC</sequence>
<organismHost>
    <name type="scientific">Lepidoptera</name>
    <name type="common">moths &amp; butterflies</name>
    <dbReference type="NCBI Taxonomy" id="7088"/>
</organismHost>
<accession>A0A513WW73</accession>
<reference evidence="1" key="1">
    <citation type="submission" date="2018-12" db="EMBL/GenBank/DDBJ databases">
        <title>The genome sequence and analysis of 3 newly sequenced Lymantria dispar multinucleocapsid nucleopolyhedrovirus strains; H2, J2 and T3 strain.</title>
        <authorList>
            <person name="Gencer D."/>
            <person name="Inan C."/>
            <person name="Nalcacioglu R."/>
            <person name="Yin F."/>
            <person name="Zhu Z."/>
            <person name="Wang J."/>
            <person name="Hu Z."/>
            <person name="Arif B."/>
            <person name="Demirbag Z."/>
            <person name="Demir I."/>
        </authorList>
    </citation>
    <scope>NUCLEOTIDE SEQUENCE</scope>
    <source>
        <strain evidence="1">H2</strain>
    </source>
</reference>